<evidence type="ECO:0000256" key="2">
    <source>
        <dbReference type="ARBA" id="ARBA00022603"/>
    </source>
</evidence>
<dbReference type="Pfam" id="PF05063">
    <property type="entry name" value="MT-A70"/>
    <property type="match status" value="1"/>
</dbReference>
<reference evidence="8 9" key="1">
    <citation type="submission" date="2022-07" db="EMBL/GenBank/DDBJ databases">
        <title>Genome-wide signatures of adaptation to extreme environments.</title>
        <authorList>
            <person name="Cho C.H."/>
            <person name="Yoon H.S."/>
        </authorList>
    </citation>
    <scope>NUCLEOTIDE SEQUENCE [LARGE SCALE GENOMIC DNA]</scope>
    <source>
        <strain evidence="8 9">DBV 063 E5</strain>
    </source>
</reference>
<dbReference type="AlphaFoldDB" id="A0AAV9IYH6"/>
<dbReference type="GO" id="GO:0032259">
    <property type="term" value="P:methylation"/>
    <property type="evidence" value="ECO:0007669"/>
    <property type="project" value="UniProtKB-KW"/>
</dbReference>
<sequence length="323" mass="35853">MTLATVPEIDAELDALEQAVVEACAALVRAAETAHRRGADGVSNAAGHNDLQSAAVSTDGDAALQNRPSHPTNRDTHAADSVTDWDAESWYLPEDFAVPPHCIPVRADVRFAPWDAIVSAAGGNYDAIVMDPPWQLATANPTRGVALGYQQLSDELILSLPIERLQHDGLLLIWVINAKYKTALDMFDRWGYRLVDELAWVKLTVHRRLAKNHGFYLQHAKETCLVGIKCASGWPPTVRRGVETDVIRSERRGQSQKPDELYEWVERVVPNGKYLEIFARKNNLRNFWVSLGNEVTGESFEKALPPAVRQQLLSQMENGDAAK</sequence>
<feature type="region of interest" description="Disordered" evidence="7">
    <location>
        <begin position="57"/>
        <end position="80"/>
    </location>
</feature>
<dbReference type="SUPFAM" id="SSF53335">
    <property type="entry name" value="S-adenosyl-L-methionine-dependent methyltransferases"/>
    <property type="match status" value="1"/>
</dbReference>
<evidence type="ECO:0000256" key="3">
    <source>
        <dbReference type="ARBA" id="ARBA00022679"/>
    </source>
</evidence>
<accession>A0AAV9IYH6</accession>
<proteinExistence type="inferred from homology"/>
<comment type="similarity">
    <text evidence="6">Belongs to the MT-A70-like family.</text>
</comment>
<dbReference type="EMBL" id="JANCYW010000012">
    <property type="protein sequence ID" value="KAK4537314.1"/>
    <property type="molecule type" value="Genomic_DNA"/>
</dbReference>
<dbReference type="GO" id="GO:0036396">
    <property type="term" value="C:RNA N6-methyladenosine methyltransferase complex"/>
    <property type="evidence" value="ECO:0007669"/>
    <property type="project" value="TreeGrafter"/>
</dbReference>
<evidence type="ECO:0000256" key="4">
    <source>
        <dbReference type="ARBA" id="ARBA00022691"/>
    </source>
</evidence>
<evidence type="ECO:0000256" key="7">
    <source>
        <dbReference type="SAM" id="MobiDB-lite"/>
    </source>
</evidence>
<comment type="catalytic activity">
    <reaction evidence="5">
        <text>an adenosine in mRNA + S-adenosyl-L-methionine = an N(6)-methyladenosine in mRNA + S-adenosyl-L-homocysteine + H(+)</text>
        <dbReference type="Rhea" id="RHEA:55584"/>
        <dbReference type="Rhea" id="RHEA-COMP:12414"/>
        <dbReference type="Rhea" id="RHEA-COMP:12417"/>
        <dbReference type="ChEBI" id="CHEBI:15378"/>
        <dbReference type="ChEBI" id="CHEBI:57856"/>
        <dbReference type="ChEBI" id="CHEBI:59789"/>
        <dbReference type="ChEBI" id="CHEBI:74411"/>
        <dbReference type="ChEBI" id="CHEBI:74449"/>
        <dbReference type="EC" id="2.1.1.348"/>
    </reaction>
</comment>
<gene>
    <name evidence="8" type="ORF">CDCA_CDCA12G3339</name>
</gene>
<dbReference type="PANTHER" id="PTHR12829">
    <property type="entry name" value="N6-ADENOSINE-METHYLTRANSFERASE"/>
    <property type="match status" value="1"/>
</dbReference>
<dbReference type="EC" id="2.1.1.348" evidence="1"/>
<dbReference type="GO" id="GO:0001734">
    <property type="term" value="F:mRNA m(6)A methyltransferase activity"/>
    <property type="evidence" value="ECO:0007669"/>
    <property type="project" value="UniProtKB-EC"/>
</dbReference>
<evidence type="ECO:0000256" key="1">
    <source>
        <dbReference type="ARBA" id="ARBA00012160"/>
    </source>
</evidence>
<evidence type="ECO:0000313" key="9">
    <source>
        <dbReference type="Proteomes" id="UP001301350"/>
    </source>
</evidence>
<dbReference type="InterPro" id="IPR002052">
    <property type="entry name" value="DNA_methylase_N6_adenine_CS"/>
</dbReference>
<keyword evidence="4" id="KW-0949">S-adenosyl-L-methionine</keyword>
<protein>
    <recommendedName>
        <fullName evidence="1">mRNA m(6)A methyltransferase</fullName>
        <ecNumber evidence="1">2.1.1.348</ecNumber>
    </recommendedName>
</protein>
<evidence type="ECO:0000256" key="6">
    <source>
        <dbReference type="PROSITE-ProRule" id="PRU00489"/>
    </source>
</evidence>
<name>A0AAV9IYH6_CYACA</name>
<organism evidence="8 9">
    <name type="scientific">Cyanidium caldarium</name>
    <name type="common">Red alga</name>
    <dbReference type="NCBI Taxonomy" id="2771"/>
    <lineage>
        <taxon>Eukaryota</taxon>
        <taxon>Rhodophyta</taxon>
        <taxon>Bangiophyceae</taxon>
        <taxon>Cyanidiales</taxon>
        <taxon>Cyanidiaceae</taxon>
        <taxon>Cyanidium</taxon>
    </lineage>
</organism>
<evidence type="ECO:0000313" key="8">
    <source>
        <dbReference type="EMBL" id="KAK4537314.1"/>
    </source>
</evidence>
<keyword evidence="2" id="KW-0489">Methyltransferase</keyword>
<keyword evidence="9" id="KW-1185">Reference proteome</keyword>
<dbReference type="GO" id="GO:0005634">
    <property type="term" value="C:nucleus"/>
    <property type="evidence" value="ECO:0007669"/>
    <property type="project" value="TreeGrafter"/>
</dbReference>
<dbReference type="Proteomes" id="UP001301350">
    <property type="component" value="Unassembled WGS sequence"/>
</dbReference>
<keyword evidence="3" id="KW-0808">Transferase</keyword>
<dbReference type="PROSITE" id="PS51143">
    <property type="entry name" value="MT_A70"/>
    <property type="match status" value="1"/>
</dbReference>
<dbReference type="InterPro" id="IPR029063">
    <property type="entry name" value="SAM-dependent_MTases_sf"/>
</dbReference>
<comment type="caution">
    <text evidence="8">The sequence shown here is derived from an EMBL/GenBank/DDBJ whole genome shotgun (WGS) entry which is preliminary data.</text>
</comment>
<dbReference type="PROSITE" id="PS00092">
    <property type="entry name" value="N6_MTASE"/>
    <property type="match status" value="1"/>
</dbReference>
<dbReference type="PANTHER" id="PTHR12829:SF7">
    <property type="entry name" value="N6-ADENOSINE-METHYLTRANSFERASE CATALYTIC SUBUNIT"/>
    <property type="match status" value="1"/>
</dbReference>
<evidence type="ECO:0000256" key="5">
    <source>
        <dbReference type="ARBA" id="ARBA00048957"/>
    </source>
</evidence>
<dbReference type="InterPro" id="IPR007757">
    <property type="entry name" value="MT-A70-like"/>
</dbReference>
<dbReference type="GO" id="GO:0003676">
    <property type="term" value="F:nucleic acid binding"/>
    <property type="evidence" value="ECO:0007669"/>
    <property type="project" value="InterPro"/>
</dbReference>